<gene>
    <name evidence="3" type="ordered locus">RSal33209_2773</name>
</gene>
<sequence length="455" mass="48867">MTVSTGILFVNEETLGSTTQALAQPMLAGVNSLSATPQERPRIAIAGIALEASTYSPARTPESGFVRRRGQEILDYYDFFAPGAPIREAADWLPLLHYRAIPGGAVPLAEYENMKAAICAAVQEVLIDGPLDGFYFDIHGAMSVVDLDDPEGDLILALRKLTGPETVFASGMDLHGNVSQTLAWQLDVPNCYRMAPHKDWLETKERTASNLLPVIASGKRPLKAWVPVPILLPGEKTSTRDAPAKSLYQRVAQVAQLDGVLDAGLWIGYAWADEPRNHAVVMTTGSDWQQICTEAEGIAAQMWSQRADFQFVAPAGSLEECLDTALSSTARPYFLSDSGDNPTAGGAGDVTWTLARLLDTTQPGGRRETQLAGKTIIYASIPDDQGAKYCQQAGVGAEVAVTIGARVDDGPEPPATVTGVVRHVCDTDPVAGVEIVLQAGPLHILLTERRKPYHL</sequence>
<feature type="domain" description="Microcystin LR degradation protein MlrC C-terminal" evidence="1">
    <location>
        <begin position="335"/>
        <end position="454"/>
    </location>
</feature>
<dbReference type="InterPro" id="IPR015995">
    <property type="entry name" value="MlrC_N"/>
</dbReference>
<protein>
    <recommendedName>
        <fullName evidence="5">Microcystin degradation protein MlrC</fullName>
    </recommendedName>
</protein>
<reference evidence="4" key="1">
    <citation type="journal article" date="2008" name="J. Bacteriol.">
        <title>Genome sequence of the fish pathogen Renibacterium salmoninarum suggests reductive evolution away from an environmental Arthrobacter ancestor.</title>
        <authorList>
            <person name="Wiens G.D."/>
            <person name="Rockey D.D."/>
            <person name="Wu Z."/>
            <person name="Chang J."/>
            <person name="Levy R."/>
            <person name="Crane S."/>
            <person name="Chen D.S."/>
            <person name="Capri G.R."/>
            <person name="Burnett J.R."/>
            <person name="Sudheesh P.S."/>
            <person name="Schipma M.J."/>
            <person name="Burd H."/>
            <person name="Bhattacharyya A."/>
            <person name="Rhodes L.D."/>
            <person name="Kaul R."/>
            <person name="Strom M.S."/>
        </authorList>
    </citation>
    <scope>NUCLEOTIDE SEQUENCE [LARGE SCALE GENOMIC DNA]</scope>
    <source>
        <strain evidence="4">ATCC 33209 / DSM 20767 / JCM 11484 / NBRC 15589 / NCIMB 2235</strain>
    </source>
</reference>
<dbReference type="Pfam" id="PF07364">
    <property type="entry name" value="DUF1485"/>
    <property type="match status" value="1"/>
</dbReference>
<dbReference type="EMBL" id="CP000910">
    <property type="protein sequence ID" value="ABY24498.1"/>
    <property type="molecule type" value="Genomic_DNA"/>
</dbReference>
<feature type="domain" description="Microcystin LR degradation protein MlrC N-terminal" evidence="2">
    <location>
        <begin position="42"/>
        <end position="326"/>
    </location>
</feature>
<dbReference type="KEGG" id="rsa:RSal33209_2773"/>
<dbReference type="Proteomes" id="UP000002007">
    <property type="component" value="Chromosome"/>
</dbReference>
<name>A9WTH7_RENSM</name>
<evidence type="ECO:0000259" key="2">
    <source>
        <dbReference type="Pfam" id="PF07364"/>
    </source>
</evidence>
<dbReference type="InterPro" id="IPR010799">
    <property type="entry name" value="MlrC_C"/>
</dbReference>
<accession>A9WTH7</accession>
<evidence type="ECO:0000259" key="1">
    <source>
        <dbReference type="Pfam" id="PF07171"/>
    </source>
</evidence>
<dbReference type="AlphaFoldDB" id="A9WTH7"/>
<keyword evidence="4" id="KW-1185">Reference proteome</keyword>
<dbReference type="eggNOG" id="COG5476">
    <property type="taxonomic scope" value="Bacteria"/>
</dbReference>
<dbReference type="Pfam" id="PF07171">
    <property type="entry name" value="MlrC_C"/>
    <property type="match status" value="1"/>
</dbReference>
<proteinExistence type="predicted"/>
<evidence type="ECO:0008006" key="5">
    <source>
        <dbReference type="Google" id="ProtNLM"/>
    </source>
</evidence>
<evidence type="ECO:0000313" key="4">
    <source>
        <dbReference type="Proteomes" id="UP000002007"/>
    </source>
</evidence>
<organism evidence="3 4">
    <name type="scientific">Renibacterium salmoninarum (strain ATCC 33209 / DSM 20767 / JCM 11484 / NBRC 15589 / NCIMB 2235)</name>
    <dbReference type="NCBI Taxonomy" id="288705"/>
    <lineage>
        <taxon>Bacteria</taxon>
        <taxon>Bacillati</taxon>
        <taxon>Actinomycetota</taxon>
        <taxon>Actinomycetes</taxon>
        <taxon>Micrococcales</taxon>
        <taxon>Micrococcaceae</taxon>
        <taxon>Renibacterium</taxon>
    </lineage>
</organism>
<evidence type="ECO:0000313" key="3">
    <source>
        <dbReference type="EMBL" id="ABY24498.1"/>
    </source>
</evidence>
<dbReference type="HOGENOM" id="CLU_028172_2_0_11"/>
<dbReference type="STRING" id="288705.RSal33209_2773"/>